<organism evidence="2 3">
    <name type="scientific">Aequorivita aquimaris</name>
    <dbReference type="NCBI Taxonomy" id="1548749"/>
    <lineage>
        <taxon>Bacteria</taxon>
        <taxon>Pseudomonadati</taxon>
        <taxon>Bacteroidota</taxon>
        <taxon>Flavobacteriia</taxon>
        <taxon>Flavobacteriales</taxon>
        <taxon>Flavobacteriaceae</taxon>
        <taxon>Aequorivita</taxon>
    </lineage>
</organism>
<keyword evidence="1" id="KW-0802">TPR repeat</keyword>
<dbReference type="PANTHER" id="PTHR44809">
    <property type="match status" value="1"/>
</dbReference>
<dbReference type="InterPro" id="IPR019734">
    <property type="entry name" value="TPR_rpt"/>
</dbReference>
<dbReference type="OrthoDB" id="791132at2"/>
<protein>
    <submittedName>
        <fullName evidence="2">Uncharacterized protein</fullName>
    </submittedName>
</protein>
<dbReference type="Proteomes" id="UP000070138">
    <property type="component" value="Unassembled WGS sequence"/>
</dbReference>
<evidence type="ECO:0000313" key="2">
    <source>
        <dbReference type="EMBL" id="KXN97937.1"/>
    </source>
</evidence>
<keyword evidence="3" id="KW-1185">Reference proteome</keyword>
<dbReference type="Pfam" id="PF13181">
    <property type="entry name" value="TPR_8"/>
    <property type="match status" value="1"/>
</dbReference>
<dbReference type="EMBL" id="JRWG01000014">
    <property type="protein sequence ID" value="KXN97937.1"/>
    <property type="molecule type" value="Genomic_DNA"/>
</dbReference>
<dbReference type="PROSITE" id="PS50005">
    <property type="entry name" value="TPR"/>
    <property type="match status" value="1"/>
</dbReference>
<dbReference type="InterPro" id="IPR011990">
    <property type="entry name" value="TPR-like_helical_dom_sf"/>
</dbReference>
<sequence>MDHLTKLEELLNQANTDIKNGAYDEATNKLEKIIDMDPNFGKAYNHLGYLYEVKFREFEKGETLYKLCLEKTPLYPPVYYNYAVLLSTLGKYDELKDLLDTALNIPGITKSTIYNEYGIMLEQQGKLDEAIEHYKKCALDTLDKGVLERAKGSIDRCKMKKEFL</sequence>
<reference evidence="2 3" key="2">
    <citation type="journal article" date="2016" name="Int. J. Syst. Evol. Microbiol.">
        <title>Vitellibacter aquimaris sp. nov., a marine bacterium isolated from seawater.</title>
        <authorList>
            <person name="Thevarajoo S."/>
            <person name="Selvaratnam C."/>
            <person name="Goh K.M."/>
            <person name="Hong K.W."/>
            <person name="Chan X.Y."/>
            <person name="Chan K.G."/>
            <person name="Chong C.S."/>
        </authorList>
    </citation>
    <scope>NUCLEOTIDE SEQUENCE [LARGE SCALE GENOMIC DNA]</scope>
    <source>
        <strain evidence="2 3">D-24</strain>
    </source>
</reference>
<evidence type="ECO:0000313" key="3">
    <source>
        <dbReference type="Proteomes" id="UP000070138"/>
    </source>
</evidence>
<comment type="caution">
    <text evidence="2">The sequence shown here is derived from an EMBL/GenBank/DDBJ whole genome shotgun (WGS) entry which is preliminary data.</text>
</comment>
<dbReference type="RefSeq" id="WP_076692489.1">
    <property type="nucleotide sequence ID" value="NZ_JRWG01000014.1"/>
</dbReference>
<feature type="repeat" description="TPR" evidence="1">
    <location>
        <begin position="7"/>
        <end position="40"/>
    </location>
</feature>
<proteinExistence type="predicted"/>
<evidence type="ECO:0000256" key="1">
    <source>
        <dbReference type="PROSITE-ProRule" id="PRU00339"/>
    </source>
</evidence>
<dbReference type="SUPFAM" id="SSF48452">
    <property type="entry name" value="TPR-like"/>
    <property type="match status" value="1"/>
</dbReference>
<dbReference type="STRING" id="1548749.LS48_14185"/>
<dbReference type="AlphaFoldDB" id="A0A137REL6"/>
<gene>
    <name evidence="2" type="ORF">LS48_14185</name>
</gene>
<dbReference type="Pfam" id="PF13431">
    <property type="entry name" value="TPR_17"/>
    <property type="match status" value="1"/>
</dbReference>
<name>A0A137REL6_9FLAO</name>
<dbReference type="InterPro" id="IPR052943">
    <property type="entry name" value="TMTC_O-mannosyl-trnsfr"/>
</dbReference>
<reference evidence="3" key="1">
    <citation type="submission" date="2014-10" db="EMBL/GenBank/DDBJ databases">
        <title>Genome sequencing of Vitellibacter sp. D-24.</title>
        <authorList>
            <person name="Thevarajoo S."/>
            <person name="Selvaratnam C."/>
            <person name="Goh K.M."/>
            <person name="Chong C.S."/>
        </authorList>
    </citation>
    <scope>NUCLEOTIDE SEQUENCE [LARGE SCALE GENOMIC DNA]</scope>
    <source>
        <strain evidence="3">D-24</strain>
    </source>
</reference>
<dbReference type="PANTHER" id="PTHR44809:SF1">
    <property type="entry name" value="PROTEIN O-MANNOSYL-TRANSFERASE TMTC1"/>
    <property type="match status" value="1"/>
</dbReference>
<accession>A0A137REL6</accession>
<dbReference type="Gene3D" id="1.25.40.10">
    <property type="entry name" value="Tetratricopeptide repeat domain"/>
    <property type="match status" value="1"/>
</dbReference>